<gene>
    <name evidence="2" type="ORF">DPMN_041880</name>
</gene>
<evidence type="ECO:0000256" key="1">
    <source>
        <dbReference type="SAM" id="Phobius"/>
    </source>
</evidence>
<dbReference type="AlphaFoldDB" id="A0A9D4CXJ8"/>
<keyword evidence="1" id="KW-1133">Transmembrane helix</keyword>
<evidence type="ECO:0000313" key="3">
    <source>
        <dbReference type="Proteomes" id="UP000828390"/>
    </source>
</evidence>
<sequence>MPGDVSTISYTLPFDGRHEGFLWAQNCCCHAPDVLIGLVLQPEDEKQSSETLVFKGLYPAFCVRVKWPCLAFVQQDRDYERLVEPVPGGKADGAACKKLTELDEIAMAILIRTSAVLLPSLDMVASKFLKLTTCLSVSPLIVIYALVLFVLFSMVFDISALTSIRMLLLFHRVC</sequence>
<accession>A0A9D4CXJ8</accession>
<keyword evidence="1" id="KW-0812">Transmembrane</keyword>
<feature type="transmembrane region" description="Helical" evidence="1">
    <location>
        <begin position="141"/>
        <end position="162"/>
    </location>
</feature>
<keyword evidence="1" id="KW-0472">Membrane</keyword>
<reference evidence="2" key="2">
    <citation type="submission" date="2020-11" db="EMBL/GenBank/DDBJ databases">
        <authorList>
            <person name="McCartney M.A."/>
            <person name="Auch B."/>
            <person name="Kono T."/>
            <person name="Mallez S."/>
            <person name="Becker A."/>
            <person name="Gohl D.M."/>
            <person name="Silverstein K.A.T."/>
            <person name="Koren S."/>
            <person name="Bechman K.B."/>
            <person name="Herman A."/>
            <person name="Abrahante J.E."/>
            <person name="Garbe J."/>
        </authorList>
    </citation>
    <scope>NUCLEOTIDE SEQUENCE</scope>
    <source>
        <strain evidence="2">Duluth1</strain>
        <tissue evidence="2">Whole animal</tissue>
    </source>
</reference>
<proteinExistence type="predicted"/>
<dbReference type="Proteomes" id="UP000828390">
    <property type="component" value="Unassembled WGS sequence"/>
</dbReference>
<evidence type="ECO:0000313" key="2">
    <source>
        <dbReference type="EMBL" id="KAH3735361.1"/>
    </source>
</evidence>
<name>A0A9D4CXJ8_DREPO</name>
<comment type="caution">
    <text evidence="2">The sequence shown here is derived from an EMBL/GenBank/DDBJ whole genome shotgun (WGS) entry which is preliminary data.</text>
</comment>
<keyword evidence="3" id="KW-1185">Reference proteome</keyword>
<organism evidence="2 3">
    <name type="scientific">Dreissena polymorpha</name>
    <name type="common">Zebra mussel</name>
    <name type="synonym">Mytilus polymorpha</name>
    <dbReference type="NCBI Taxonomy" id="45954"/>
    <lineage>
        <taxon>Eukaryota</taxon>
        <taxon>Metazoa</taxon>
        <taxon>Spiralia</taxon>
        <taxon>Lophotrochozoa</taxon>
        <taxon>Mollusca</taxon>
        <taxon>Bivalvia</taxon>
        <taxon>Autobranchia</taxon>
        <taxon>Heteroconchia</taxon>
        <taxon>Euheterodonta</taxon>
        <taxon>Imparidentia</taxon>
        <taxon>Neoheterodontei</taxon>
        <taxon>Myida</taxon>
        <taxon>Dreissenoidea</taxon>
        <taxon>Dreissenidae</taxon>
        <taxon>Dreissena</taxon>
    </lineage>
</organism>
<protein>
    <submittedName>
        <fullName evidence="2">Uncharacterized protein</fullName>
    </submittedName>
</protein>
<dbReference type="EMBL" id="JAIWYP010000011">
    <property type="protein sequence ID" value="KAH3735361.1"/>
    <property type="molecule type" value="Genomic_DNA"/>
</dbReference>
<reference evidence="2" key="1">
    <citation type="journal article" date="2019" name="bioRxiv">
        <title>The Genome of the Zebra Mussel, Dreissena polymorpha: A Resource for Invasive Species Research.</title>
        <authorList>
            <person name="McCartney M.A."/>
            <person name="Auch B."/>
            <person name="Kono T."/>
            <person name="Mallez S."/>
            <person name="Zhang Y."/>
            <person name="Obille A."/>
            <person name="Becker A."/>
            <person name="Abrahante J.E."/>
            <person name="Garbe J."/>
            <person name="Badalamenti J.P."/>
            <person name="Herman A."/>
            <person name="Mangelson H."/>
            <person name="Liachko I."/>
            <person name="Sullivan S."/>
            <person name="Sone E.D."/>
            <person name="Koren S."/>
            <person name="Silverstein K.A.T."/>
            <person name="Beckman K.B."/>
            <person name="Gohl D.M."/>
        </authorList>
    </citation>
    <scope>NUCLEOTIDE SEQUENCE</scope>
    <source>
        <strain evidence="2">Duluth1</strain>
        <tissue evidence="2">Whole animal</tissue>
    </source>
</reference>